<dbReference type="HOGENOM" id="CLU_1508597_0_0_9"/>
<proteinExistence type="predicted"/>
<organism evidence="1 2">
    <name type="scientific">Halothermothrix orenii (strain H 168 / OCM 544 / DSM 9562)</name>
    <dbReference type="NCBI Taxonomy" id="373903"/>
    <lineage>
        <taxon>Bacteria</taxon>
        <taxon>Bacillati</taxon>
        <taxon>Bacillota</taxon>
        <taxon>Clostridia</taxon>
        <taxon>Halanaerobiales</taxon>
        <taxon>Halothermotrichaceae</taxon>
        <taxon>Halothermothrix</taxon>
    </lineage>
</organism>
<protein>
    <submittedName>
        <fullName evidence="1">Uncharacterized protein</fullName>
    </submittedName>
</protein>
<dbReference type="RefSeq" id="WP_012636047.1">
    <property type="nucleotide sequence ID" value="NC_011899.1"/>
</dbReference>
<evidence type="ECO:0000313" key="2">
    <source>
        <dbReference type="Proteomes" id="UP000000719"/>
    </source>
</evidence>
<evidence type="ECO:0000313" key="1">
    <source>
        <dbReference type="EMBL" id="ACL69862.1"/>
    </source>
</evidence>
<reference evidence="1 2" key="1">
    <citation type="journal article" date="2009" name="PLoS ONE">
        <title>Genome analysis of the anaerobic thermohalophilic bacterium Halothermothrix orenii.</title>
        <authorList>
            <person name="Mavromatis K."/>
            <person name="Ivanova N."/>
            <person name="Anderson I."/>
            <person name="Lykidis A."/>
            <person name="Hooper S.D."/>
            <person name="Sun H."/>
            <person name="Kunin V."/>
            <person name="Lapidus A."/>
            <person name="Hugenholtz P."/>
            <person name="Patel B."/>
            <person name="Kyrpides N.C."/>
        </authorList>
    </citation>
    <scope>NUCLEOTIDE SEQUENCE [LARGE SCALE GENOMIC DNA]</scope>
    <source>
        <strain evidence="2">H 168 / OCM 544 / DSM 9562</strain>
    </source>
</reference>
<accession>B8CX43</accession>
<name>B8CX43_HALOH</name>
<sequence>MYQKRVVSNNYCRVEWNGVMFYKTPEPIEQLIQSPEIYFSQTIFFKDDLPKIMGKLLDLFGQPNGRKSHPLISREYDLAGVYNNNTYYFKVYDWCADQVRISFEHSLLPAGEGLTSWTRVNKKYYIAKKNRIEKIIEKKFVELIEEHGDLCDFKEKFKYNGITYGVKNGKPYFNYKKS</sequence>
<keyword evidence="2" id="KW-1185">Reference proteome</keyword>
<gene>
    <name evidence="1" type="ordered locus">Hore_11090</name>
</gene>
<dbReference type="Proteomes" id="UP000000719">
    <property type="component" value="Chromosome"/>
</dbReference>
<dbReference type="AlphaFoldDB" id="B8CX43"/>
<dbReference type="KEGG" id="hor:Hore_11090"/>
<dbReference type="EMBL" id="CP001098">
    <property type="protein sequence ID" value="ACL69862.1"/>
    <property type="molecule type" value="Genomic_DNA"/>
</dbReference>